<dbReference type="SUPFAM" id="SSF46785">
    <property type="entry name" value="Winged helix' DNA-binding domain"/>
    <property type="match status" value="1"/>
</dbReference>
<dbReference type="Gene3D" id="3.40.190.290">
    <property type="match status" value="1"/>
</dbReference>
<evidence type="ECO:0000313" key="6">
    <source>
        <dbReference type="EMBL" id="TSE30124.1"/>
    </source>
</evidence>
<dbReference type="CDD" id="cd08422">
    <property type="entry name" value="PBP2_CrgA_like"/>
    <property type="match status" value="1"/>
</dbReference>
<dbReference type="SUPFAM" id="SSF53850">
    <property type="entry name" value="Periplasmic binding protein-like II"/>
    <property type="match status" value="1"/>
</dbReference>
<evidence type="ECO:0000256" key="2">
    <source>
        <dbReference type="ARBA" id="ARBA00023015"/>
    </source>
</evidence>
<dbReference type="GO" id="GO:0003700">
    <property type="term" value="F:DNA-binding transcription factor activity"/>
    <property type="evidence" value="ECO:0007669"/>
    <property type="project" value="InterPro"/>
</dbReference>
<evidence type="ECO:0000313" key="7">
    <source>
        <dbReference type="Proteomes" id="UP000318542"/>
    </source>
</evidence>
<gene>
    <name evidence="6" type="primary">pgrR</name>
    <name evidence="6" type="ORF">Tther_01114</name>
</gene>
<dbReference type="InterPro" id="IPR058163">
    <property type="entry name" value="LysR-type_TF_proteobact-type"/>
</dbReference>
<protein>
    <submittedName>
        <fullName evidence="6">HTH-type transcriptional regulator PgrR</fullName>
    </submittedName>
</protein>
<evidence type="ECO:0000256" key="4">
    <source>
        <dbReference type="ARBA" id="ARBA00023163"/>
    </source>
</evidence>
<dbReference type="PANTHER" id="PTHR30537">
    <property type="entry name" value="HTH-TYPE TRANSCRIPTIONAL REGULATOR"/>
    <property type="match status" value="1"/>
</dbReference>
<keyword evidence="4" id="KW-0804">Transcription</keyword>
<feature type="domain" description="HTH lysR-type" evidence="5">
    <location>
        <begin position="1"/>
        <end position="59"/>
    </location>
</feature>
<dbReference type="InterPro" id="IPR000847">
    <property type="entry name" value="LysR_HTH_N"/>
</dbReference>
<dbReference type="Proteomes" id="UP000318542">
    <property type="component" value="Unassembled WGS sequence"/>
</dbReference>
<proteinExistence type="inferred from homology"/>
<evidence type="ECO:0000259" key="5">
    <source>
        <dbReference type="PROSITE" id="PS50931"/>
    </source>
</evidence>
<reference evidence="6 7" key="1">
    <citation type="submission" date="2019-07" db="EMBL/GenBank/DDBJ databases">
        <title>Tepidimonas thermarum AA-1 draft genome.</title>
        <authorList>
            <person name="Da Costa M.S."/>
            <person name="Froufe H.J.C."/>
            <person name="Egas C."/>
            <person name="Albuquerque L."/>
        </authorList>
    </citation>
    <scope>NUCLEOTIDE SEQUENCE [LARGE SCALE GENOMIC DNA]</scope>
    <source>
        <strain evidence="6 7">AA-1</strain>
    </source>
</reference>
<comment type="similarity">
    <text evidence="1">Belongs to the LysR transcriptional regulatory family.</text>
</comment>
<dbReference type="OrthoDB" id="9080899at2"/>
<dbReference type="InterPro" id="IPR036390">
    <property type="entry name" value="WH_DNA-bd_sf"/>
</dbReference>
<dbReference type="RefSeq" id="WP_143901759.1">
    <property type="nucleotide sequence ID" value="NZ_VJOL01000016.1"/>
</dbReference>
<sequence length="302" mass="32922">MDRLHCLRAFQTVVDAGGFAAAARVLDVSAASVTRMVAELEAQLGVRLLQRTTRRVVLTDEGAAYLDRVRRILADLDEADALVSQRSHTVSGVLRVLATPVLASVLVAPIVPRLTAQHAALRVEVDVESYAIPSVEEHDVALFAVEGVVDTGLIARRIASGVSALVAAPAYVRRMGAPSHPDELVRHHCLRYRPPGQHAHAWTLWPPDRPEQKVRVAVEPRACSNHLEALLRMALDGGGIVSVSLDLVAQRLASGELERVLDGWVTDHWSLYAALPSRRHLPARTRAFLDELARQTAALLHT</sequence>
<keyword evidence="2" id="KW-0805">Transcription regulation</keyword>
<dbReference type="AlphaFoldDB" id="A0A554X2R5"/>
<dbReference type="InterPro" id="IPR005119">
    <property type="entry name" value="LysR_subst-bd"/>
</dbReference>
<dbReference type="PROSITE" id="PS50931">
    <property type="entry name" value="HTH_LYSR"/>
    <property type="match status" value="1"/>
</dbReference>
<name>A0A554X2R5_9BURK</name>
<dbReference type="EMBL" id="VJOL01000016">
    <property type="protein sequence ID" value="TSE30124.1"/>
    <property type="molecule type" value="Genomic_DNA"/>
</dbReference>
<dbReference type="Pfam" id="PF00126">
    <property type="entry name" value="HTH_1"/>
    <property type="match status" value="1"/>
</dbReference>
<keyword evidence="7" id="KW-1185">Reference proteome</keyword>
<dbReference type="Pfam" id="PF03466">
    <property type="entry name" value="LysR_substrate"/>
    <property type="match status" value="1"/>
</dbReference>
<comment type="caution">
    <text evidence="6">The sequence shown here is derived from an EMBL/GenBank/DDBJ whole genome shotgun (WGS) entry which is preliminary data.</text>
</comment>
<keyword evidence="3" id="KW-0238">DNA-binding</keyword>
<dbReference type="GO" id="GO:0003677">
    <property type="term" value="F:DNA binding"/>
    <property type="evidence" value="ECO:0007669"/>
    <property type="project" value="UniProtKB-KW"/>
</dbReference>
<dbReference type="FunFam" id="1.10.10.10:FF:000001">
    <property type="entry name" value="LysR family transcriptional regulator"/>
    <property type="match status" value="1"/>
</dbReference>
<dbReference type="PANTHER" id="PTHR30537:SF5">
    <property type="entry name" value="HTH-TYPE TRANSCRIPTIONAL ACTIVATOR TTDR-RELATED"/>
    <property type="match status" value="1"/>
</dbReference>
<evidence type="ECO:0000256" key="1">
    <source>
        <dbReference type="ARBA" id="ARBA00009437"/>
    </source>
</evidence>
<evidence type="ECO:0000256" key="3">
    <source>
        <dbReference type="ARBA" id="ARBA00023125"/>
    </source>
</evidence>
<dbReference type="Gene3D" id="1.10.10.10">
    <property type="entry name" value="Winged helix-like DNA-binding domain superfamily/Winged helix DNA-binding domain"/>
    <property type="match status" value="1"/>
</dbReference>
<accession>A0A554X2R5</accession>
<dbReference type="InterPro" id="IPR036388">
    <property type="entry name" value="WH-like_DNA-bd_sf"/>
</dbReference>
<organism evidence="6 7">
    <name type="scientific">Tepidimonas thermarum</name>
    <dbReference type="NCBI Taxonomy" id="335431"/>
    <lineage>
        <taxon>Bacteria</taxon>
        <taxon>Pseudomonadati</taxon>
        <taxon>Pseudomonadota</taxon>
        <taxon>Betaproteobacteria</taxon>
        <taxon>Burkholderiales</taxon>
        <taxon>Tepidimonas</taxon>
    </lineage>
</organism>